<organism evidence="1 2">
    <name type="scientific">Burkholderia multivorans</name>
    <dbReference type="NCBI Taxonomy" id="87883"/>
    <lineage>
        <taxon>Bacteria</taxon>
        <taxon>Pseudomonadati</taxon>
        <taxon>Pseudomonadota</taxon>
        <taxon>Betaproteobacteria</taxon>
        <taxon>Burkholderiales</taxon>
        <taxon>Burkholderiaceae</taxon>
        <taxon>Burkholderia</taxon>
        <taxon>Burkholderia cepacia complex</taxon>
    </lineage>
</organism>
<protein>
    <submittedName>
        <fullName evidence="1">Uncharacterized protein</fullName>
    </submittedName>
</protein>
<evidence type="ECO:0000313" key="1">
    <source>
        <dbReference type="EMBL" id="MBU9358919.1"/>
    </source>
</evidence>
<name>A0AAP2MQN2_9BURK</name>
<comment type="caution">
    <text evidence="1">The sequence shown here is derived from an EMBL/GenBank/DDBJ whole genome shotgun (WGS) entry which is preliminary data.</text>
</comment>
<sequence length="104" mass="11036">MKMLTVYIGSTFKLVGGLQKDGAPADFTGSTLTAVLFDSAGKKQIAALNVEWLDVTRGLLTLTADSTTGWSPQKARIDVRLALATGDVVLGPPVYIRIEQSPLS</sequence>
<dbReference type="AlphaFoldDB" id="A0AAP2MQN2"/>
<dbReference type="Proteomes" id="UP001196915">
    <property type="component" value="Unassembled WGS sequence"/>
</dbReference>
<evidence type="ECO:0000313" key="2">
    <source>
        <dbReference type="Proteomes" id="UP001196915"/>
    </source>
</evidence>
<dbReference type="EMBL" id="JAHPMX010000012">
    <property type="protein sequence ID" value="MBU9358919.1"/>
    <property type="molecule type" value="Genomic_DNA"/>
</dbReference>
<proteinExistence type="predicted"/>
<gene>
    <name evidence="1" type="ORF">KTE52_21515</name>
</gene>
<reference evidence="1" key="1">
    <citation type="submission" date="2021-06" db="EMBL/GenBank/DDBJ databases">
        <title>A collection of bacterial strains from the Burkholderia cepacia Research Laboratory and Repository.</title>
        <authorList>
            <person name="Lipuma J."/>
            <person name="Spilker T."/>
        </authorList>
    </citation>
    <scope>NUCLEOTIDE SEQUENCE</scope>
    <source>
        <strain evidence="1">AU37435</strain>
    </source>
</reference>
<accession>A0AAP2MQN2</accession>